<evidence type="ECO:0000313" key="1">
    <source>
        <dbReference type="Proteomes" id="UP000095286"/>
    </source>
</evidence>
<proteinExistence type="predicted"/>
<dbReference type="WBParaSite" id="RSKR_0000826950.1">
    <property type="protein sequence ID" value="RSKR_0000826950.1"/>
    <property type="gene ID" value="RSKR_0000826950"/>
</dbReference>
<name>A0AC35U757_9BILA</name>
<organism evidence="1 2">
    <name type="scientific">Rhabditophanes sp. KR3021</name>
    <dbReference type="NCBI Taxonomy" id="114890"/>
    <lineage>
        <taxon>Eukaryota</taxon>
        <taxon>Metazoa</taxon>
        <taxon>Ecdysozoa</taxon>
        <taxon>Nematoda</taxon>
        <taxon>Chromadorea</taxon>
        <taxon>Rhabditida</taxon>
        <taxon>Tylenchina</taxon>
        <taxon>Panagrolaimomorpha</taxon>
        <taxon>Strongyloidoidea</taxon>
        <taxon>Alloionematidae</taxon>
        <taxon>Rhabditophanes</taxon>
    </lineage>
</organism>
<accession>A0AC35U757</accession>
<dbReference type="Proteomes" id="UP000095286">
    <property type="component" value="Unplaced"/>
</dbReference>
<reference evidence="2" key="1">
    <citation type="submission" date="2016-11" db="UniProtKB">
        <authorList>
            <consortium name="WormBaseParasite"/>
        </authorList>
    </citation>
    <scope>IDENTIFICATION</scope>
    <source>
        <strain evidence="2">KR3021</strain>
    </source>
</reference>
<protein>
    <submittedName>
        <fullName evidence="2">DUF148 domain-containing protein</fullName>
    </submittedName>
</protein>
<evidence type="ECO:0000313" key="2">
    <source>
        <dbReference type="WBParaSite" id="RSKR_0000826950.1"/>
    </source>
</evidence>
<sequence>MVVYQLSGTLNLIDALQLDLPAHLIVASDAARKSYFEIQQNPNIKKSLKNKALKSWAHEQSDAVSSLYDKYLTNLETQNNSHKEKIAECIKNIPDAGQQANLKIQQILDNNDITQKQEQTMINAILSPLNGSIVASLMDINQRCG</sequence>